<proteinExistence type="predicted"/>
<evidence type="ECO:0000313" key="3">
    <source>
        <dbReference type="Proteomes" id="UP000030752"/>
    </source>
</evidence>
<dbReference type="InParanoid" id="W2RNS5"/>
<name>W2RNS5_CYPE1</name>
<dbReference type="VEuPathDB" id="FungiDB:HMPREF1541_07746"/>
<dbReference type="STRING" id="1220924.W2RNS5"/>
<feature type="compositionally biased region" description="Basic and acidic residues" evidence="1">
    <location>
        <begin position="40"/>
        <end position="53"/>
    </location>
</feature>
<dbReference type="EMBL" id="KB822723">
    <property type="protein sequence ID" value="ETN38122.1"/>
    <property type="molecule type" value="Genomic_DNA"/>
</dbReference>
<organism evidence="2 3">
    <name type="scientific">Cyphellophora europaea (strain CBS 101466)</name>
    <name type="common">Phialophora europaea</name>
    <dbReference type="NCBI Taxonomy" id="1220924"/>
    <lineage>
        <taxon>Eukaryota</taxon>
        <taxon>Fungi</taxon>
        <taxon>Dikarya</taxon>
        <taxon>Ascomycota</taxon>
        <taxon>Pezizomycotina</taxon>
        <taxon>Eurotiomycetes</taxon>
        <taxon>Chaetothyriomycetidae</taxon>
        <taxon>Chaetothyriales</taxon>
        <taxon>Cyphellophoraceae</taxon>
        <taxon>Cyphellophora</taxon>
    </lineage>
</organism>
<protein>
    <submittedName>
        <fullName evidence="2">Uncharacterized protein</fullName>
    </submittedName>
</protein>
<feature type="region of interest" description="Disordered" evidence="1">
    <location>
        <begin position="1"/>
        <end position="53"/>
    </location>
</feature>
<reference evidence="2 3" key="1">
    <citation type="submission" date="2013-03" db="EMBL/GenBank/DDBJ databases">
        <title>The Genome Sequence of Phialophora europaea CBS 101466.</title>
        <authorList>
            <consortium name="The Broad Institute Genomics Platform"/>
            <person name="Cuomo C."/>
            <person name="de Hoog S."/>
            <person name="Gorbushina A."/>
            <person name="Walker B."/>
            <person name="Young S.K."/>
            <person name="Zeng Q."/>
            <person name="Gargeya S."/>
            <person name="Fitzgerald M."/>
            <person name="Haas B."/>
            <person name="Abouelleil A."/>
            <person name="Allen A.W."/>
            <person name="Alvarado L."/>
            <person name="Arachchi H.M."/>
            <person name="Berlin A.M."/>
            <person name="Chapman S.B."/>
            <person name="Gainer-Dewar J."/>
            <person name="Goldberg J."/>
            <person name="Griggs A."/>
            <person name="Gujja S."/>
            <person name="Hansen M."/>
            <person name="Howarth C."/>
            <person name="Imamovic A."/>
            <person name="Ireland A."/>
            <person name="Larimer J."/>
            <person name="McCowan C."/>
            <person name="Murphy C."/>
            <person name="Pearson M."/>
            <person name="Poon T.W."/>
            <person name="Priest M."/>
            <person name="Roberts A."/>
            <person name="Saif S."/>
            <person name="Shea T."/>
            <person name="Sisk P."/>
            <person name="Sykes S."/>
            <person name="Wortman J."/>
            <person name="Nusbaum C."/>
            <person name="Birren B."/>
        </authorList>
    </citation>
    <scope>NUCLEOTIDE SEQUENCE [LARGE SCALE GENOMIC DNA]</scope>
    <source>
        <strain evidence="2 3">CBS 101466</strain>
    </source>
</reference>
<dbReference type="AlphaFoldDB" id="W2RNS5"/>
<sequence>MARFVDLEESDEDSSCSPAQAYTRKVIAAARTPSQPAQTENHESRPEVSDNDHASRASFAAALTCYPVSWVEIDCSDGSLVDHSDNEIIPGSRVGTPTGDRHDSPSPPSNKPGYLQQEIEGIGGVVKKKVKKRVKVGATVWEYDDERTSGKYLEREISGRERSWCGWCDRVCLGEHDRQVPA</sequence>
<dbReference type="OrthoDB" id="5288318at2759"/>
<evidence type="ECO:0000256" key="1">
    <source>
        <dbReference type="SAM" id="MobiDB-lite"/>
    </source>
</evidence>
<dbReference type="GeneID" id="19975085"/>
<feature type="region of interest" description="Disordered" evidence="1">
    <location>
        <begin position="81"/>
        <end position="114"/>
    </location>
</feature>
<dbReference type="Proteomes" id="UP000030752">
    <property type="component" value="Unassembled WGS sequence"/>
</dbReference>
<gene>
    <name evidence="2" type="ORF">HMPREF1541_07746</name>
</gene>
<dbReference type="eggNOG" id="ENOG502SI13">
    <property type="taxonomic scope" value="Eukaryota"/>
</dbReference>
<accession>W2RNS5</accession>
<dbReference type="HOGENOM" id="CLU_1481936_0_0_1"/>
<dbReference type="RefSeq" id="XP_008720291.1">
    <property type="nucleotide sequence ID" value="XM_008722069.1"/>
</dbReference>
<keyword evidence="3" id="KW-1185">Reference proteome</keyword>
<evidence type="ECO:0000313" key="2">
    <source>
        <dbReference type="EMBL" id="ETN38122.1"/>
    </source>
</evidence>